<dbReference type="InterPro" id="IPR013216">
    <property type="entry name" value="Methyltransf_11"/>
</dbReference>
<protein>
    <submittedName>
        <fullName evidence="2">Type 11 methyltransferase</fullName>
    </submittedName>
</protein>
<accession>A0A0G1DH86</accession>
<comment type="caution">
    <text evidence="2">The sequence shown here is derived from an EMBL/GenBank/DDBJ whole genome shotgun (WGS) entry which is preliminary data.</text>
</comment>
<organism evidence="2 3">
    <name type="scientific">Candidatus Woesebacteria bacterium GW2011_GWB1_43_14</name>
    <dbReference type="NCBI Taxonomy" id="1618578"/>
    <lineage>
        <taxon>Bacteria</taxon>
        <taxon>Candidatus Woeseibacteriota</taxon>
    </lineage>
</organism>
<gene>
    <name evidence="2" type="ORF">UV74_C0013G0342</name>
</gene>
<evidence type="ECO:0000313" key="3">
    <source>
        <dbReference type="Proteomes" id="UP000034090"/>
    </source>
</evidence>
<dbReference type="InterPro" id="IPR029063">
    <property type="entry name" value="SAM-dependent_MTases_sf"/>
</dbReference>
<dbReference type="Pfam" id="PF08241">
    <property type="entry name" value="Methyltransf_11"/>
    <property type="match status" value="1"/>
</dbReference>
<evidence type="ECO:0000313" key="2">
    <source>
        <dbReference type="EMBL" id="KKS97220.1"/>
    </source>
</evidence>
<keyword evidence="2" id="KW-0489">Methyltransferase</keyword>
<name>A0A0G1DH86_9BACT</name>
<evidence type="ECO:0000259" key="1">
    <source>
        <dbReference type="Pfam" id="PF08241"/>
    </source>
</evidence>
<feature type="domain" description="Methyltransferase type 11" evidence="1">
    <location>
        <begin position="76"/>
        <end position="122"/>
    </location>
</feature>
<dbReference type="Gene3D" id="3.40.50.150">
    <property type="entry name" value="Vaccinia Virus protein VP39"/>
    <property type="match status" value="1"/>
</dbReference>
<dbReference type="SUPFAM" id="SSF53335">
    <property type="entry name" value="S-adenosyl-L-methionine-dependent methyltransferases"/>
    <property type="match status" value="1"/>
</dbReference>
<dbReference type="STRING" id="1618578.UV74_C0013G0342"/>
<dbReference type="Proteomes" id="UP000034090">
    <property type="component" value="Unassembled WGS sequence"/>
</dbReference>
<proteinExistence type="predicted"/>
<dbReference type="EMBL" id="LCFQ01000013">
    <property type="protein sequence ID" value="KKS97220.1"/>
    <property type="molecule type" value="Genomic_DNA"/>
</dbReference>
<dbReference type="AlphaFoldDB" id="A0A0G1DH86"/>
<dbReference type="GO" id="GO:0008757">
    <property type="term" value="F:S-adenosylmethionine-dependent methyltransferase activity"/>
    <property type="evidence" value="ECO:0007669"/>
    <property type="project" value="InterPro"/>
</dbReference>
<dbReference type="GO" id="GO:0032259">
    <property type="term" value="P:methylation"/>
    <property type="evidence" value="ECO:0007669"/>
    <property type="project" value="UniProtKB-KW"/>
</dbReference>
<keyword evidence="2" id="KW-0808">Transferase</keyword>
<sequence length="242" mass="27924">MKTIDNPENISSDKRKILEKYFLKQIYLNFYSQLNPKRIPEGPIIELGSGGGFTKDVIGNLTTSDIIKGPGIDKVFSATKIPYKDSSISAYIMLDVFHHIKDPQKALYEMERTLKSKGKIIMIEPWNSLWGKFVYKYLHHEHYDPKTKNWKTSGRGRMSDSNTALPWIIFYRDKEKLNDIFPGLKLISIRLHTPFLYLLSGGLKLPQLLPSFLYNPIRIIDNLISTQVPQISMFATITLQKK</sequence>
<reference evidence="2 3" key="1">
    <citation type="journal article" date="2015" name="Nature">
        <title>rRNA introns, odd ribosomes, and small enigmatic genomes across a large radiation of phyla.</title>
        <authorList>
            <person name="Brown C.T."/>
            <person name="Hug L.A."/>
            <person name="Thomas B.C."/>
            <person name="Sharon I."/>
            <person name="Castelle C.J."/>
            <person name="Singh A."/>
            <person name="Wilkins M.J."/>
            <person name="Williams K.H."/>
            <person name="Banfield J.F."/>
        </authorList>
    </citation>
    <scope>NUCLEOTIDE SEQUENCE [LARGE SCALE GENOMIC DNA]</scope>
</reference>